<keyword evidence="4" id="KW-1185">Reference proteome</keyword>
<dbReference type="Proteomes" id="UP000287374">
    <property type="component" value="Unassembled WGS sequence"/>
</dbReference>
<sequence length="302" mass="34931">MDVDALIKKIDYLVKIQPAAICSTLDKSDKTKVSYETIPKEQIRADLIKLGAEEIERLYNEEIVKQREQRENDEKKLFFHQPYYNADFSYFGKKALWSIEEGITLILGKDPGKIKWDNIKMYSHLSPLVKKFEEIKELALNYNSAGQLPDPITPGKFLAWAERMQFDIPLKLKEAVQEIGAQIADWQTLYTQSIELLDKKDQIIQLQRVMNDKLHLSHEELKNNPLQMDHGCENYAPELDAANNVYRAVINNRNESLSFKQQALLLIEELYPKCFSKESKERIATVINTKKGKKGGRAEILN</sequence>
<gene>
    <name evidence="1" type="ORF">DGG96_08990</name>
    <name evidence="2" type="ORF">ELY20_10910</name>
</gene>
<reference evidence="2 4" key="2">
    <citation type="submission" date="2018-12" db="EMBL/GenBank/DDBJ databases">
        <title>Legionella sp,whole genome shotgun sequence.</title>
        <authorList>
            <person name="Wu H."/>
        </authorList>
    </citation>
    <scope>NUCLEOTIDE SEQUENCE [LARGE SCALE GENOMIC DNA]</scope>
    <source>
        <strain evidence="4">km489</strain>
        <strain evidence="2">Km489</strain>
    </source>
</reference>
<organism evidence="1 3">
    <name type="scientific">Legionella qingyii</name>
    <dbReference type="NCBI Taxonomy" id="2184757"/>
    <lineage>
        <taxon>Bacteria</taxon>
        <taxon>Pseudomonadati</taxon>
        <taxon>Pseudomonadota</taxon>
        <taxon>Gammaproteobacteria</taxon>
        <taxon>Legionellales</taxon>
        <taxon>Legionellaceae</taxon>
        <taxon>Legionella</taxon>
    </lineage>
</organism>
<dbReference type="OrthoDB" id="5773058at2"/>
<evidence type="ECO:0000313" key="4">
    <source>
        <dbReference type="Proteomes" id="UP000287374"/>
    </source>
</evidence>
<dbReference type="RefSeq" id="WP_110142385.1">
    <property type="nucleotide sequence ID" value="NZ_QHJG01000012.1"/>
</dbReference>
<name>A0A317U2S0_9GAMM</name>
<accession>A0A317U2S0</accession>
<evidence type="ECO:0000313" key="2">
    <source>
        <dbReference type="EMBL" id="RUR22064.1"/>
    </source>
</evidence>
<proteinExistence type="predicted"/>
<dbReference type="EMBL" id="RZGX01000013">
    <property type="protein sequence ID" value="RUR22064.1"/>
    <property type="molecule type" value="Genomic_DNA"/>
</dbReference>
<evidence type="ECO:0000313" key="3">
    <source>
        <dbReference type="Proteomes" id="UP000247152"/>
    </source>
</evidence>
<reference evidence="1 3" key="1">
    <citation type="submission" date="2018-05" db="EMBL/GenBank/DDBJ databases">
        <title>Legionella qingyii sp.nov., whole genome shotgun sequence.</title>
        <authorList>
            <person name="Wu H."/>
            <person name="Zhu Q."/>
            <person name="Hu C."/>
        </authorList>
    </citation>
    <scope>NUCLEOTIDE SEQUENCE [LARGE SCALE GENOMIC DNA]</scope>
    <source>
        <strain evidence="1 3">HEB18</strain>
    </source>
</reference>
<dbReference type="EMBL" id="QHJG01000012">
    <property type="protein sequence ID" value="PWY56061.1"/>
    <property type="molecule type" value="Genomic_DNA"/>
</dbReference>
<dbReference type="Proteomes" id="UP000247152">
    <property type="component" value="Unassembled WGS sequence"/>
</dbReference>
<dbReference type="AlphaFoldDB" id="A0A317U2S0"/>
<evidence type="ECO:0000313" key="1">
    <source>
        <dbReference type="EMBL" id="PWY56061.1"/>
    </source>
</evidence>
<comment type="caution">
    <text evidence="1">The sequence shown here is derived from an EMBL/GenBank/DDBJ whole genome shotgun (WGS) entry which is preliminary data.</text>
</comment>
<protein>
    <submittedName>
        <fullName evidence="1">Uncharacterized protein</fullName>
    </submittedName>
</protein>